<dbReference type="GO" id="GO:0005524">
    <property type="term" value="F:ATP binding"/>
    <property type="evidence" value="ECO:0007669"/>
    <property type="project" value="InterPro"/>
</dbReference>
<dbReference type="Gene3D" id="1.20.58.1120">
    <property type="match status" value="1"/>
</dbReference>
<dbReference type="PhylomeDB" id="B3RM50"/>
<dbReference type="GO" id="GO:0030286">
    <property type="term" value="C:dynein complex"/>
    <property type="evidence" value="ECO:0007669"/>
    <property type="project" value="InterPro"/>
</dbReference>
<name>B3RM50_TRIAD</name>
<dbReference type="GO" id="GO:0051959">
    <property type="term" value="F:dynein light intermediate chain binding"/>
    <property type="evidence" value="ECO:0007669"/>
    <property type="project" value="InterPro"/>
</dbReference>
<dbReference type="Gene3D" id="3.40.50.300">
    <property type="entry name" value="P-loop containing nucleotide triphosphate hydrolases"/>
    <property type="match status" value="2"/>
</dbReference>
<dbReference type="eggNOG" id="KOG3595">
    <property type="taxonomic scope" value="Eukaryota"/>
</dbReference>
<dbReference type="Gene3D" id="1.10.8.710">
    <property type="match status" value="1"/>
</dbReference>
<dbReference type="GeneID" id="6749319"/>
<dbReference type="InterPro" id="IPR027417">
    <property type="entry name" value="P-loop_NTPase"/>
</dbReference>
<dbReference type="InterPro" id="IPR026983">
    <property type="entry name" value="DHC"/>
</dbReference>
<dbReference type="OrthoDB" id="5593012at2759"/>
<evidence type="ECO:0000259" key="1">
    <source>
        <dbReference type="Pfam" id="PF12774"/>
    </source>
</evidence>
<protein>
    <recommendedName>
        <fullName evidence="1">Dynein heavy chain hydrolytic ATP-binding dynein motor region domain-containing protein</fullName>
    </recommendedName>
</protein>
<gene>
    <name evidence="2" type="ORF">TRIADDRAFT_18222</name>
</gene>
<dbReference type="InParanoid" id="B3RM50"/>
<evidence type="ECO:0000313" key="2">
    <source>
        <dbReference type="EMBL" id="EDV28902.1"/>
    </source>
</evidence>
<dbReference type="AlphaFoldDB" id="B3RM50"/>
<dbReference type="RefSeq" id="XP_002108104.1">
    <property type="nucleotide sequence ID" value="XM_002108068.1"/>
</dbReference>
<keyword evidence="3" id="KW-1185">Reference proteome</keyword>
<proteinExistence type="predicted"/>
<feature type="domain" description="Dynein heavy chain hydrolytic ATP-binding dynein motor region" evidence="1">
    <location>
        <begin position="99"/>
        <end position="448"/>
    </location>
</feature>
<dbReference type="Proteomes" id="UP000009022">
    <property type="component" value="Unassembled WGS sequence"/>
</dbReference>
<organism evidence="2 3">
    <name type="scientific">Trichoplax adhaerens</name>
    <name type="common">Trichoplax reptans</name>
    <dbReference type="NCBI Taxonomy" id="10228"/>
    <lineage>
        <taxon>Eukaryota</taxon>
        <taxon>Metazoa</taxon>
        <taxon>Placozoa</taxon>
        <taxon>Uniplacotomia</taxon>
        <taxon>Trichoplacea</taxon>
        <taxon>Trichoplacidae</taxon>
        <taxon>Trichoplax</taxon>
    </lineage>
</organism>
<dbReference type="SUPFAM" id="SSF52540">
    <property type="entry name" value="P-loop containing nucleoside triphosphate hydrolases"/>
    <property type="match status" value="2"/>
</dbReference>
<dbReference type="GO" id="GO:0045505">
    <property type="term" value="F:dynein intermediate chain binding"/>
    <property type="evidence" value="ECO:0007669"/>
    <property type="project" value="InterPro"/>
</dbReference>
<dbReference type="HOGENOM" id="CLU_041873_1_0_1"/>
<dbReference type="GO" id="GO:0007018">
    <property type="term" value="P:microtubule-based movement"/>
    <property type="evidence" value="ECO:0007669"/>
    <property type="project" value="InterPro"/>
</dbReference>
<dbReference type="OMA" id="AREAWIQ"/>
<dbReference type="KEGG" id="tad:TRIADDRAFT_18222"/>
<dbReference type="CTD" id="6749319"/>
<sequence>MIFPYKFLVHSTDYGLSIDENLDDGKILLLPSQIQKISNLILILCYQRDVVQNLITAVNKMERKHKAMNLFEWLMQMKYYWFDQDQECVIKSLDAKFEYGFEYQGSYTRCVVSPLTERCFVCLNQAIHYHLGGLCLGPAGCGKKETISQLTIMLGKPFYNFNCTYAINHNLMVDIFKGMAGTGAWICLNNIDNLDVHILSLASQLLSAIFYALKTREEFITIENETIHLVPTAACLSILVDNPKANYNKLSLRTGYFPSSTSSTAALPKCLLDLFRPVTLVNPDIKQITEVLLTTHGFNYAPQLTKQLLAFKNLTEDFLHMPAMIKDTATYEISKPFAKSINLIGTMTEDEQRKAEEEALVIAIRNNFVPRLVEKDGSLFAMILTDIFPAVDVPIIVDNEISEAIAVSLSKKYLQPGPIFTSRVLQLAQLVSIHRYILLVGPSGCGKSKSIQTLSGAYSEMGRTVNLQPINVRSIARTAFFGQFDSITEAWKDG</sequence>
<dbReference type="InterPro" id="IPR035699">
    <property type="entry name" value="AAA_6"/>
</dbReference>
<evidence type="ECO:0000313" key="3">
    <source>
        <dbReference type="Proteomes" id="UP000009022"/>
    </source>
</evidence>
<dbReference type="InterPro" id="IPR043157">
    <property type="entry name" value="Dynein_AAA1S"/>
</dbReference>
<reference evidence="2 3" key="1">
    <citation type="journal article" date="2008" name="Nature">
        <title>The Trichoplax genome and the nature of placozoans.</title>
        <authorList>
            <person name="Srivastava M."/>
            <person name="Begovic E."/>
            <person name="Chapman J."/>
            <person name="Putnam N.H."/>
            <person name="Hellsten U."/>
            <person name="Kawashima T."/>
            <person name="Kuo A."/>
            <person name="Mitros T."/>
            <person name="Salamov A."/>
            <person name="Carpenter M.L."/>
            <person name="Signorovitch A.Y."/>
            <person name="Moreno M.A."/>
            <person name="Kamm K."/>
            <person name="Grimwood J."/>
            <person name="Schmutz J."/>
            <person name="Shapiro H."/>
            <person name="Grigoriev I.V."/>
            <person name="Buss L.W."/>
            <person name="Schierwater B."/>
            <person name="Dellaporta S.L."/>
            <person name="Rokhsar D.S."/>
        </authorList>
    </citation>
    <scope>NUCLEOTIDE SEQUENCE [LARGE SCALE GENOMIC DNA]</scope>
    <source>
        <strain evidence="2 3">Grell-BS-1999</strain>
    </source>
</reference>
<dbReference type="PANTHER" id="PTHR46961">
    <property type="entry name" value="DYNEIN HEAVY CHAIN 1, AXONEMAL-LIKE PROTEIN"/>
    <property type="match status" value="1"/>
</dbReference>
<accession>B3RM50</accession>
<dbReference type="Pfam" id="PF12774">
    <property type="entry name" value="AAA_6"/>
    <property type="match status" value="1"/>
</dbReference>
<dbReference type="STRING" id="10228.B3RM50"/>
<dbReference type="EMBL" id="DS985241">
    <property type="protein sequence ID" value="EDV28902.1"/>
    <property type="molecule type" value="Genomic_DNA"/>
</dbReference>
<feature type="non-terminal residue" evidence="2">
    <location>
        <position position="494"/>
    </location>
</feature>
<dbReference type="PANTHER" id="PTHR46961:SF21">
    <property type="entry name" value="LOW QUALITY PROTEIN: DYNEIN BETA CHAIN, FLAGELLAR OUTER ARM-LIKE"/>
    <property type="match status" value="1"/>
</dbReference>